<sequence length="200" mass="22493">MSYLDEFIESMRFAADLSGAGTVAAHDFEALRNYYRDAANNQNLAKFVQGPFLQLAKQFISNTPYNVADQCHSVSQQFFDRCHDIGIAENCGLAITVGNIEFKGREVYPTSREHVASTLETGFSPDSPLDLHVWITTVNMFVLDLTVIPTLLSKGLARPKDFKGKEVLVAKHGIKKSLRYRPILHDDRFMYKVDRIAGFA</sequence>
<protein>
    <submittedName>
        <fullName evidence="1">Uncharacterized protein</fullName>
    </submittedName>
</protein>
<gene>
    <name evidence="1" type="ORF">KBTEX_03115</name>
</gene>
<name>A0A5B8RH12_9ZZZZ</name>
<evidence type="ECO:0000313" key="1">
    <source>
        <dbReference type="EMBL" id="QEA06774.1"/>
    </source>
</evidence>
<dbReference type="AlphaFoldDB" id="A0A5B8RH12"/>
<accession>A0A5B8RH12</accession>
<reference evidence="1" key="1">
    <citation type="submission" date="2019-06" db="EMBL/GenBank/DDBJ databases">
        <authorList>
            <person name="Murdoch R.W."/>
            <person name="Fathepure B."/>
        </authorList>
    </citation>
    <scope>NUCLEOTIDE SEQUENCE</scope>
</reference>
<dbReference type="EMBL" id="MN079170">
    <property type="protein sequence ID" value="QEA06774.1"/>
    <property type="molecule type" value="Genomic_DNA"/>
</dbReference>
<organism evidence="1">
    <name type="scientific">uncultured organism</name>
    <dbReference type="NCBI Taxonomy" id="155900"/>
    <lineage>
        <taxon>unclassified sequences</taxon>
        <taxon>environmental samples</taxon>
    </lineage>
</organism>
<proteinExistence type="predicted"/>